<evidence type="ECO:0000259" key="2">
    <source>
        <dbReference type="PROSITE" id="PS51272"/>
    </source>
</evidence>
<organism evidence="3 4">
    <name type="scientific">Paenibacillus pseudetheri</name>
    <dbReference type="NCBI Taxonomy" id="2897682"/>
    <lineage>
        <taxon>Bacteria</taxon>
        <taxon>Bacillati</taxon>
        <taxon>Bacillota</taxon>
        <taxon>Bacilli</taxon>
        <taxon>Bacillales</taxon>
        <taxon>Paenibacillaceae</taxon>
        <taxon>Paenibacillus</taxon>
    </lineage>
</organism>
<dbReference type="InterPro" id="IPR001119">
    <property type="entry name" value="SLH_dom"/>
</dbReference>
<dbReference type="EMBL" id="CAKMAB010000001">
    <property type="protein sequence ID" value="CAH1054157.1"/>
    <property type="molecule type" value="Genomic_DNA"/>
</dbReference>
<keyword evidence="1" id="KW-0472">Membrane</keyword>
<name>A0ABM9B7L2_9BACL</name>
<accession>A0ABM9B7L2</accession>
<gene>
    <name evidence="3" type="ORF">PAECIP111894_00302</name>
</gene>
<evidence type="ECO:0000313" key="3">
    <source>
        <dbReference type="EMBL" id="CAH1054157.1"/>
    </source>
</evidence>
<keyword evidence="1" id="KW-1133">Transmembrane helix</keyword>
<reference evidence="3" key="1">
    <citation type="submission" date="2021-12" db="EMBL/GenBank/DDBJ databases">
        <authorList>
            <person name="Criscuolo A."/>
        </authorList>
    </citation>
    <scope>NUCLEOTIDE SEQUENCE</scope>
    <source>
        <strain evidence="3">CIP111894</strain>
    </source>
</reference>
<feature type="transmembrane region" description="Helical" evidence="1">
    <location>
        <begin position="12"/>
        <end position="32"/>
    </location>
</feature>
<dbReference type="PROSITE" id="PS51272">
    <property type="entry name" value="SLH"/>
    <property type="match status" value="1"/>
</dbReference>
<proteinExistence type="predicted"/>
<keyword evidence="4" id="KW-1185">Reference proteome</keyword>
<evidence type="ECO:0000313" key="4">
    <source>
        <dbReference type="Proteomes" id="UP000838749"/>
    </source>
</evidence>
<protein>
    <recommendedName>
        <fullName evidence="2">SLH domain-containing protein</fullName>
    </recommendedName>
</protein>
<keyword evidence="1" id="KW-0812">Transmembrane</keyword>
<evidence type="ECO:0000256" key="1">
    <source>
        <dbReference type="SAM" id="Phobius"/>
    </source>
</evidence>
<feature type="domain" description="SLH" evidence="2">
    <location>
        <begin position="56"/>
        <end position="119"/>
    </location>
</feature>
<comment type="caution">
    <text evidence="3">The sequence shown here is derived from an EMBL/GenBank/DDBJ whole genome shotgun (WGS) entry which is preliminary data.</text>
</comment>
<sequence>MKGLLHLKMTKIWVLSLIAGTIMICGNVSYGVNAGKITYEDTGAYGDVDEDAEENLESPLFPDVQGHWAEPLVRWAISNQWMVGYEDGSFRPDQSITEAEFLKLYYLSFGYPKATSISEEWTAAPYRMAKWWNHPVTGLQYQVARSTPITRMAAARLVASGLGVNYNDADSVVFLLGNALLPLPEEPALVGFKGNLPLTRAEAIQWMRMLKLKGVYTVTTRPEERSDRNLLPPLPEQGTGLKDFEAVPVTDRDFGIADSERNLIIDFGSSRWLVEEHYGDSTGQDVFNNEMYKEIYVHYDKAGRLNSWKIDTDIESGELKHIGTLGNIRPGVSTLADVLEEYGTYVAVGGDYGIIASYWFENKD</sequence>
<dbReference type="Pfam" id="PF00395">
    <property type="entry name" value="SLH"/>
    <property type="match status" value="1"/>
</dbReference>
<dbReference type="Proteomes" id="UP000838749">
    <property type="component" value="Unassembled WGS sequence"/>
</dbReference>